<dbReference type="SMART" id="SM00317">
    <property type="entry name" value="SET"/>
    <property type="match status" value="1"/>
</dbReference>
<dbReference type="OMA" id="HWEDEAD"/>
<evidence type="ECO:0000256" key="5">
    <source>
        <dbReference type="ARBA" id="ARBA00023163"/>
    </source>
</evidence>
<protein>
    <submittedName>
        <fullName evidence="10">SET domain-containing protein</fullName>
    </submittedName>
</protein>
<gene>
    <name evidence="10" type="ORF">CONPUDRAFT_165954</name>
</gene>
<evidence type="ECO:0000256" key="6">
    <source>
        <dbReference type="ARBA" id="ARBA00048568"/>
    </source>
</evidence>
<dbReference type="InterPro" id="IPR041355">
    <property type="entry name" value="Pre-SET_CXC"/>
</dbReference>
<feature type="region of interest" description="Disordered" evidence="7">
    <location>
        <begin position="1"/>
        <end position="84"/>
    </location>
</feature>
<feature type="domain" description="CXC" evidence="9">
    <location>
        <begin position="464"/>
        <end position="570"/>
    </location>
</feature>
<dbReference type="GeneID" id="19205434"/>
<dbReference type="Pfam" id="PF00856">
    <property type="entry name" value="SET"/>
    <property type="match status" value="1"/>
</dbReference>
<dbReference type="GO" id="GO:0003682">
    <property type="term" value="F:chromatin binding"/>
    <property type="evidence" value="ECO:0007669"/>
    <property type="project" value="TreeGrafter"/>
</dbReference>
<evidence type="ECO:0000256" key="4">
    <source>
        <dbReference type="ARBA" id="ARBA00023015"/>
    </source>
</evidence>
<comment type="catalytic activity">
    <reaction evidence="6">
        <text>L-lysyl(27)-[histone H3] + 3 S-adenosyl-L-methionine = N(6),N(6),N(6)-trimethyl-L-lysyl(27)-[histone H3] + 3 S-adenosyl-L-homocysteine + 3 H(+)</text>
        <dbReference type="Rhea" id="RHEA:60292"/>
        <dbReference type="Rhea" id="RHEA-COMP:15535"/>
        <dbReference type="Rhea" id="RHEA-COMP:15548"/>
        <dbReference type="ChEBI" id="CHEBI:15378"/>
        <dbReference type="ChEBI" id="CHEBI:29969"/>
        <dbReference type="ChEBI" id="CHEBI:57856"/>
        <dbReference type="ChEBI" id="CHEBI:59789"/>
        <dbReference type="ChEBI" id="CHEBI:61961"/>
        <dbReference type="EC" id="2.1.1.356"/>
    </reaction>
</comment>
<name>A0A5M3MMM1_CONPW</name>
<accession>A0A5M3MMM1</accession>
<dbReference type="InterPro" id="IPR026489">
    <property type="entry name" value="CXC_dom"/>
</dbReference>
<dbReference type="RefSeq" id="XP_007769382.1">
    <property type="nucleotide sequence ID" value="XM_007771192.1"/>
</dbReference>
<dbReference type="Proteomes" id="UP000053558">
    <property type="component" value="Unassembled WGS sequence"/>
</dbReference>
<proteinExistence type="predicted"/>
<keyword evidence="5" id="KW-0804">Transcription</keyword>
<evidence type="ECO:0000256" key="7">
    <source>
        <dbReference type="SAM" id="MobiDB-lite"/>
    </source>
</evidence>
<feature type="compositionally biased region" description="Low complexity" evidence="7">
    <location>
        <begin position="9"/>
        <end position="30"/>
    </location>
</feature>
<organism evidence="10 11">
    <name type="scientific">Coniophora puteana (strain RWD-64-598)</name>
    <name type="common">Brown rot fungus</name>
    <dbReference type="NCBI Taxonomy" id="741705"/>
    <lineage>
        <taxon>Eukaryota</taxon>
        <taxon>Fungi</taxon>
        <taxon>Dikarya</taxon>
        <taxon>Basidiomycota</taxon>
        <taxon>Agaricomycotina</taxon>
        <taxon>Agaricomycetes</taxon>
        <taxon>Agaricomycetidae</taxon>
        <taxon>Boletales</taxon>
        <taxon>Coniophorineae</taxon>
        <taxon>Coniophoraceae</taxon>
        <taxon>Coniophora</taxon>
    </lineage>
</organism>
<evidence type="ECO:0000256" key="3">
    <source>
        <dbReference type="ARBA" id="ARBA00022691"/>
    </source>
</evidence>
<evidence type="ECO:0000256" key="2">
    <source>
        <dbReference type="ARBA" id="ARBA00022679"/>
    </source>
</evidence>
<reference evidence="11" key="1">
    <citation type="journal article" date="2012" name="Science">
        <title>The Paleozoic origin of enzymatic lignin decomposition reconstructed from 31 fungal genomes.</title>
        <authorList>
            <person name="Floudas D."/>
            <person name="Binder M."/>
            <person name="Riley R."/>
            <person name="Barry K."/>
            <person name="Blanchette R.A."/>
            <person name="Henrissat B."/>
            <person name="Martinez A.T."/>
            <person name="Otillar R."/>
            <person name="Spatafora J.W."/>
            <person name="Yadav J.S."/>
            <person name="Aerts A."/>
            <person name="Benoit I."/>
            <person name="Boyd A."/>
            <person name="Carlson A."/>
            <person name="Copeland A."/>
            <person name="Coutinho P.M."/>
            <person name="de Vries R.P."/>
            <person name="Ferreira P."/>
            <person name="Findley K."/>
            <person name="Foster B."/>
            <person name="Gaskell J."/>
            <person name="Glotzer D."/>
            <person name="Gorecki P."/>
            <person name="Heitman J."/>
            <person name="Hesse C."/>
            <person name="Hori C."/>
            <person name="Igarashi K."/>
            <person name="Jurgens J.A."/>
            <person name="Kallen N."/>
            <person name="Kersten P."/>
            <person name="Kohler A."/>
            <person name="Kuees U."/>
            <person name="Kumar T.K.A."/>
            <person name="Kuo A."/>
            <person name="LaButti K."/>
            <person name="Larrondo L.F."/>
            <person name="Lindquist E."/>
            <person name="Ling A."/>
            <person name="Lombard V."/>
            <person name="Lucas S."/>
            <person name="Lundell T."/>
            <person name="Martin R."/>
            <person name="McLaughlin D.J."/>
            <person name="Morgenstern I."/>
            <person name="Morin E."/>
            <person name="Murat C."/>
            <person name="Nagy L.G."/>
            <person name="Nolan M."/>
            <person name="Ohm R.A."/>
            <person name="Patyshakuliyeva A."/>
            <person name="Rokas A."/>
            <person name="Ruiz-Duenas F.J."/>
            <person name="Sabat G."/>
            <person name="Salamov A."/>
            <person name="Samejima M."/>
            <person name="Schmutz J."/>
            <person name="Slot J.C."/>
            <person name="St John F."/>
            <person name="Stenlid J."/>
            <person name="Sun H."/>
            <person name="Sun S."/>
            <person name="Syed K."/>
            <person name="Tsang A."/>
            <person name="Wiebenga A."/>
            <person name="Young D."/>
            <person name="Pisabarro A."/>
            <person name="Eastwood D.C."/>
            <person name="Martin F."/>
            <person name="Cullen D."/>
            <person name="Grigoriev I.V."/>
            <person name="Hibbett D.S."/>
        </authorList>
    </citation>
    <scope>NUCLEOTIDE SEQUENCE [LARGE SCALE GENOMIC DNA]</scope>
    <source>
        <strain evidence="11">RWD-64-598 SS2</strain>
    </source>
</reference>
<dbReference type="EMBL" id="JH711579">
    <property type="protein sequence ID" value="EIW80429.1"/>
    <property type="molecule type" value="Genomic_DNA"/>
</dbReference>
<keyword evidence="1" id="KW-0489">Methyltransferase</keyword>
<dbReference type="InterPro" id="IPR046341">
    <property type="entry name" value="SET_dom_sf"/>
</dbReference>
<dbReference type="Gene3D" id="2.170.270.10">
    <property type="entry name" value="SET domain"/>
    <property type="match status" value="1"/>
</dbReference>
<feature type="domain" description="SET" evidence="8">
    <location>
        <begin position="574"/>
        <end position="697"/>
    </location>
</feature>
<dbReference type="AlphaFoldDB" id="A0A5M3MMM1"/>
<keyword evidence="11" id="KW-1185">Reference proteome</keyword>
<dbReference type="Pfam" id="PF18264">
    <property type="entry name" value="preSET_CXC"/>
    <property type="match status" value="1"/>
</dbReference>
<dbReference type="PROSITE" id="PS51633">
    <property type="entry name" value="CXC"/>
    <property type="match status" value="1"/>
</dbReference>
<dbReference type="GO" id="GO:0032259">
    <property type="term" value="P:methylation"/>
    <property type="evidence" value="ECO:0007669"/>
    <property type="project" value="UniProtKB-KW"/>
</dbReference>
<dbReference type="OrthoDB" id="6141102at2759"/>
<evidence type="ECO:0000256" key="1">
    <source>
        <dbReference type="ARBA" id="ARBA00022603"/>
    </source>
</evidence>
<dbReference type="KEGG" id="cput:CONPUDRAFT_165954"/>
<feature type="compositionally biased region" description="Basic and acidic residues" evidence="7">
    <location>
        <begin position="713"/>
        <end position="727"/>
    </location>
</feature>
<evidence type="ECO:0000259" key="8">
    <source>
        <dbReference type="PROSITE" id="PS50280"/>
    </source>
</evidence>
<dbReference type="GO" id="GO:0031507">
    <property type="term" value="P:heterochromatin formation"/>
    <property type="evidence" value="ECO:0007669"/>
    <property type="project" value="TreeGrafter"/>
</dbReference>
<feature type="region of interest" description="Disordered" evidence="7">
    <location>
        <begin position="703"/>
        <end position="727"/>
    </location>
</feature>
<evidence type="ECO:0000313" key="11">
    <source>
        <dbReference type="Proteomes" id="UP000053558"/>
    </source>
</evidence>
<dbReference type="SUPFAM" id="SSF82199">
    <property type="entry name" value="SET domain"/>
    <property type="match status" value="1"/>
</dbReference>
<dbReference type="PANTHER" id="PTHR45747:SF4">
    <property type="entry name" value="HISTONE-LYSINE N-METHYLTRANSFERASE E(Z)"/>
    <property type="match status" value="1"/>
</dbReference>
<comment type="caution">
    <text evidence="10">The sequence shown here is derived from an EMBL/GenBank/DDBJ whole genome shotgun (WGS) entry which is preliminary data.</text>
</comment>
<keyword evidence="2" id="KW-0808">Transferase</keyword>
<keyword evidence="4" id="KW-0805">Transcription regulation</keyword>
<keyword evidence="3" id="KW-0949">S-adenosyl-L-methionine</keyword>
<dbReference type="GO" id="GO:0140951">
    <property type="term" value="F:histone H3K27 trimethyltransferase activity"/>
    <property type="evidence" value="ECO:0007669"/>
    <property type="project" value="UniProtKB-EC"/>
</dbReference>
<dbReference type="PANTHER" id="PTHR45747">
    <property type="entry name" value="HISTONE-LYSINE N-METHYLTRANSFERASE E(Z)"/>
    <property type="match status" value="1"/>
</dbReference>
<dbReference type="PROSITE" id="PS50280">
    <property type="entry name" value="SET"/>
    <property type="match status" value="1"/>
</dbReference>
<evidence type="ECO:0000313" key="10">
    <source>
        <dbReference type="EMBL" id="EIW80429.1"/>
    </source>
</evidence>
<dbReference type="InterPro" id="IPR001214">
    <property type="entry name" value="SET_dom"/>
</dbReference>
<dbReference type="GO" id="GO:0005634">
    <property type="term" value="C:nucleus"/>
    <property type="evidence" value="ECO:0007669"/>
    <property type="project" value="TreeGrafter"/>
</dbReference>
<feature type="compositionally biased region" description="Acidic residues" evidence="7">
    <location>
        <begin position="75"/>
        <end position="84"/>
    </location>
</feature>
<sequence>MDIDDFSEGSRSFSSAVPPSTSATPGSPGTATPPPTLTFIDRTESRVFSRSGHIPRVANPAHSGYASDTTASQYDVDEDDEDDAVEETMEMKARNVLKQVRDEFYAWEPVASRATLRSLVPSEPRPLTEGEAEEMSDLLAALERGPTWAHLDSGSDMDDDADDDSPKVRVTRISSSGQERSRTVRCEVINVTAIEPHPPYESCTPSSRSIRMLEADKTTLRFIPYADQKDFPIRKVLNDKNWETWAWEGDFDPDHEMIQIEAARRLVSQYGLTINEIDNLKVFDKELRNPLFNNTGLLHDISQRDQLYWPGSFREQPHEHVLPESFAPGEEDEVARHKSVLSVQCPNPNCAGLLCHEHYYPYPGIIPIRRPKLTSQQLLQLPGRPCGDQCFRLVEDIIAYETINPDQPDDLQAHCEAILKQFPDSLPCDLVLLTDLPCREIYAQRLDVFRDDGIENEDDMINTRKRKHQKGEFKDRFEYKPSQPCAHSGPCTEETCSCAKAKLHCQLSCSCGVQCWRQRKGCKCPRGKNSCRTSKCACFKASRECMPGICGRCDAKGATSRPCRNTVVQRGEGKDIEIKRGTWGLGAFARQRIRRHEYLGDYTGVRMFTSEADRDEAVRNHTGLNYLFEFDVNGTTAEDGESIDAHRVGNFTRFLNHADDDGQNVDVRPMVVNGDPRIALFAQRDIKAGEELFLSYGEKYWTEGQDSNEDEDGRGGDADDEADRSHT</sequence>
<evidence type="ECO:0000259" key="9">
    <source>
        <dbReference type="PROSITE" id="PS51633"/>
    </source>
</evidence>
<dbReference type="InterPro" id="IPR045318">
    <property type="entry name" value="EZH1/2-like"/>
</dbReference>